<dbReference type="AlphaFoldDB" id="A0A375Z4I1"/>
<proteinExistence type="predicted"/>
<protein>
    <submittedName>
        <fullName evidence="1">Uncharacterized protein</fullName>
    </submittedName>
</protein>
<sequence length="99" mass="10584">MTATLTALPTTCASCQHTARIDAITAELDPDRLANRVRAILASAEPADDDALWIGPDRDLLVDVARGETWEGEWTRTAEQQLHLALVHLAAALAAGAKL</sequence>
<keyword evidence="2" id="KW-1185">Reference proteome</keyword>
<dbReference type="EMBL" id="UEGW01000001">
    <property type="protein sequence ID" value="SRX96074.1"/>
    <property type="molecule type" value="Genomic_DNA"/>
</dbReference>
<dbReference type="Proteomes" id="UP000252015">
    <property type="component" value="Unassembled WGS sequence"/>
</dbReference>
<organism evidence="1 2">
    <name type="scientific">Mycobacterium shimoidei</name>
    <dbReference type="NCBI Taxonomy" id="29313"/>
    <lineage>
        <taxon>Bacteria</taxon>
        <taxon>Bacillati</taxon>
        <taxon>Actinomycetota</taxon>
        <taxon>Actinomycetes</taxon>
        <taxon>Mycobacteriales</taxon>
        <taxon>Mycobacteriaceae</taxon>
        <taxon>Mycobacterium</taxon>
    </lineage>
</organism>
<name>A0A375Z4I1_MYCSH</name>
<dbReference type="RefSeq" id="WP_113964566.1">
    <property type="nucleotide sequence ID" value="NZ_UEGW01000001.1"/>
</dbReference>
<reference evidence="1 2" key="1">
    <citation type="submission" date="2018-05" db="EMBL/GenBank/DDBJ databases">
        <authorList>
            <consortium name="IHU Genomes"/>
        </authorList>
    </citation>
    <scope>NUCLEOTIDE SEQUENCE [LARGE SCALE GENOMIC DNA]</scope>
    <source>
        <strain evidence="1 2">P7336</strain>
    </source>
</reference>
<accession>A0A375Z4I1</accession>
<gene>
    <name evidence="1" type="ORF">MSP7336_04349</name>
</gene>
<evidence type="ECO:0000313" key="1">
    <source>
        <dbReference type="EMBL" id="SRX96074.1"/>
    </source>
</evidence>
<evidence type="ECO:0000313" key="2">
    <source>
        <dbReference type="Proteomes" id="UP000252015"/>
    </source>
</evidence>